<feature type="non-terminal residue" evidence="1">
    <location>
        <position position="669"/>
    </location>
</feature>
<protein>
    <submittedName>
        <fullName evidence="1">Transcriptional regulator swi6</fullName>
    </submittedName>
</protein>
<evidence type="ECO:0000313" key="2">
    <source>
        <dbReference type="Proteomes" id="UP001139981"/>
    </source>
</evidence>
<proteinExistence type="predicted"/>
<sequence>MSVGRAGGVYVAVYSGIKVYEMECRGVAVMKRHADSWLNATQILKVAGVEKGRRTKILEKDVLKGEHEKIQGGYGKYQGTWVPYTRGVDLCREYRVHEIMSPILDYDPTTSGTQPDQTPTKAELKKMMKSSQRAIQRANSSSLGIGQKRERVEHPIQASSGPKRIKAVASSAATSPLHSDALGVPGISRGDSAMTVGRGMVSTPRIVEYSSPAGAWEEASSQTIGETAGEARAKHDRGLLMSIFLNDDPNYIPDWLEQADDALVSGSPIPDSDMPLSAVLSAVAEKTIKVDVDLVIDDQGHTAVHWAATLARIRVLDLLLFQGADARHLNYDGESALVRSVQVTNNYDSQTFPDLLELLHDTIPLTDRHNRTVLHHIASATGTPGRERAARYYADCLLSWIVRLAGGYQVEHAQADDVDKLIADPMHVLPTPTQSSSPGTQREAANAHGSSSSDAELLLQSNGAAAAAAADPTHNADFLSFLNKQDDNGDTALNLAARHGDRAVIRMLLNAGASPTIANHADICPMHYNIEKFADLDTFDFDSAAAMPYNDNEHPVDSSPTPATCPPLPRAPPLNSFAPANGTPGILPMTPQRFAAMRGGITPGRTMRSSPAQANGRSVNGNGLPMMLDPGETWSPATAVLRMHQSVQDIHHIIAEVEADFSGEMRVKQ</sequence>
<accession>A0ACC1LY70</accession>
<comment type="caution">
    <text evidence="1">The sequence shown here is derived from an EMBL/GenBank/DDBJ whole genome shotgun (WGS) entry which is preliminary data.</text>
</comment>
<dbReference type="Proteomes" id="UP001139981">
    <property type="component" value="Unassembled WGS sequence"/>
</dbReference>
<reference evidence="1" key="1">
    <citation type="submission" date="2022-07" db="EMBL/GenBank/DDBJ databases">
        <title>Phylogenomic reconstructions and comparative analyses of Kickxellomycotina fungi.</title>
        <authorList>
            <person name="Reynolds N.K."/>
            <person name="Stajich J.E."/>
            <person name="Barry K."/>
            <person name="Grigoriev I.V."/>
            <person name="Crous P."/>
            <person name="Smith M.E."/>
        </authorList>
    </citation>
    <scope>NUCLEOTIDE SEQUENCE</scope>
    <source>
        <strain evidence="1">CBS 190363</strain>
    </source>
</reference>
<organism evidence="1 2">
    <name type="scientific">Coemansia aciculifera</name>
    <dbReference type="NCBI Taxonomy" id="417176"/>
    <lineage>
        <taxon>Eukaryota</taxon>
        <taxon>Fungi</taxon>
        <taxon>Fungi incertae sedis</taxon>
        <taxon>Zoopagomycota</taxon>
        <taxon>Kickxellomycotina</taxon>
        <taxon>Kickxellomycetes</taxon>
        <taxon>Kickxellales</taxon>
        <taxon>Kickxellaceae</taxon>
        <taxon>Coemansia</taxon>
    </lineage>
</organism>
<dbReference type="EMBL" id="JANBVB010001503">
    <property type="protein sequence ID" value="KAJ2890107.1"/>
    <property type="molecule type" value="Genomic_DNA"/>
</dbReference>
<evidence type="ECO:0000313" key="1">
    <source>
        <dbReference type="EMBL" id="KAJ2890107.1"/>
    </source>
</evidence>
<keyword evidence="2" id="KW-1185">Reference proteome</keyword>
<name>A0ACC1LY70_9FUNG</name>
<gene>
    <name evidence="1" type="primary">SWI6</name>
    <name evidence="1" type="ORF">IWW38_004315</name>
</gene>